<evidence type="ECO:0000313" key="1">
    <source>
        <dbReference type="EMBL" id="CAJ1965469.1"/>
    </source>
</evidence>
<proteinExistence type="predicted"/>
<name>A0AAD2G7B5_9STRA</name>
<organism evidence="1 2">
    <name type="scientific">Cylindrotheca closterium</name>
    <dbReference type="NCBI Taxonomy" id="2856"/>
    <lineage>
        <taxon>Eukaryota</taxon>
        <taxon>Sar</taxon>
        <taxon>Stramenopiles</taxon>
        <taxon>Ochrophyta</taxon>
        <taxon>Bacillariophyta</taxon>
        <taxon>Bacillariophyceae</taxon>
        <taxon>Bacillariophycidae</taxon>
        <taxon>Bacillariales</taxon>
        <taxon>Bacillariaceae</taxon>
        <taxon>Cylindrotheca</taxon>
    </lineage>
</organism>
<keyword evidence="2" id="KW-1185">Reference proteome</keyword>
<protein>
    <submittedName>
        <fullName evidence="1">Uncharacterized protein</fullName>
    </submittedName>
</protein>
<gene>
    <name evidence="1" type="ORF">CYCCA115_LOCUS21128</name>
</gene>
<dbReference type="EMBL" id="CAKOGP040002203">
    <property type="protein sequence ID" value="CAJ1965469.1"/>
    <property type="molecule type" value="Genomic_DNA"/>
</dbReference>
<accession>A0AAD2G7B5</accession>
<reference evidence="1" key="1">
    <citation type="submission" date="2023-08" db="EMBL/GenBank/DDBJ databases">
        <authorList>
            <person name="Audoor S."/>
            <person name="Bilcke G."/>
        </authorList>
    </citation>
    <scope>NUCLEOTIDE SEQUENCE</scope>
</reference>
<dbReference type="Proteomes" id="UP001295423">
    <property type="component" value="Unassembled WGS sequence"/>
</dbReference>
<dbReference type="AlphaFoldDB" id="A0AAD2G7B5"/>
<sequence>MTIVSKSKSVTFQPTVKGIQIMNIDDYTTREISASWYSQEDMDRMTNRCVKVIKRMESGAVPNKGNKNYCMRGLEGHTKTGSITKTKNRASARAAVLMEQSKQLMRNEVNEQAIADAYIRASTSSQEWAQVVGKRDEEGANAIHYHKHKNHASSTTAPAKMEQRMGLKVAVVVATTSRIIY</sequence>
<evidence type="ECO:0000313" key="2">
    <source>
        <dbReference type="Proteomes" id="UP001295423"/>
    </source>
</evidence>
<comment type="caution">
    <text evidence="1">The sequence shown here is derived from an EMBL/GenBank/DDBJ whole genome shotgun (WGS) entry which is preliminary data.</text>
</comment>